<keyword evidence="5" id="KW-1185">Reference proteome</keyword>
<keyword evidence="4" id="KW-0808">Transferase</keyword>
<reference evidence="4" key="1">
    <citation type="submission" date="2023-06" db="EMBL/GenBank/DDBJ databases">
        <title>Genome-scale phylogeny and comparative genomics of the fungal order Sordariales.</title>
        <authorList>
            <consortium name="Lawrence Berkeley National Laboratory"/>
            <person name="Hensen N."/>
            <person name="Bonometti L."/>
            <person name="Westerberg I."/>
            <person name="Brannstrom I.O."/>
            <person name="Guillou S."/>
            <person name="Cros-Aarteil S."/>
            <person name="Calhoun S."/>
            <person name="Haridas S."/>
            <person name="Kuo A."/>
            <person name="Mondo S."/>
            <person name="Pangilinan J."/>
            <person name="Riley R."/>
            <person name="Labutti K."/>
            <person name="Andreopoulos B."/>
            <person name="Lipzen A."/>
            <person name="Chen C."/>
            <person name="Yanf M."/>
            <person name="Daum C."/>
            <person name="Ng V."/>
            <person name="Clum A."/>
            <person name="Steindorff A."/>
            <person name="Ohm R."/>
            <person name="Martin F."/>
            <person name="Silar P."/>
            <person name="Natvig D."/>
            <person name="Lalanne C."/>
            <person name="Gautier V."/>
            <person name="Ament-Velasquez S.L."/>
            <person name="Kruys A."/>
            <person name="Hutchinson M.I."/>
            <person name="Powell A.J."/>
            <person name="Barry K."/>
            <person name="Miller A.N."/>
            <person name="Grigoriev I.V."/>
            <person name="Debuchy R."/>
            <person name="Gladieux P."/>
            <person name="Thoren M.H."/>
            <person name="Johannesson H."/>
        </authorList>
    </citation>
    <scope>NUCLEOTIDE SEQUENCE</scope>
    <source>
        <strain evidence="4">PSN4</strain>
    </source>
</reference>
<keyword evidence="4" id="KW-0012">Acyltransferase</keyword>
<accession>A0AAJ0F6M8</accession>
<organism evidence="4 5">
    <name type="scientific">Echria macrotheca</name>
    <dbReference type="NCBI Taxonomy" id="438768"/>
    <lineage>
        <taxon>Eukaryota</taxon>
        <taxon>Fungi</taxon>
        <taxon>Dikarya</taxon>
        <taxon>Ascomycota</taxon>
        <taxon>Pezizomycotina</taxon>
        <taxon>Sordariomycetes</taxon>
        <taxon>Sordariomycetidae</taxon>
        <taxon>Sordariales</taxon>
        <taxon>Schizotheciaceae</taxon>
        <taxon>Echria</taxon>
    </lineage>
</organism>
<comment type="caution">
    <text evidence="4">The sequence shown here is derived from an EMBL/GenBank/DDBJ whole genome shotgun (WGS) entry which is preliminary data.</text>
</comment>
<dbReference type="InterPro" id="IPR001466">
    <property type="entry name" value="Beta-lactam-related"/>
</dbReference>
<name>A0AAJ0F6M8_9PEZI</name>
<protein>
    <submittedName>
        <fullName evidence="4">Acyltransferase LovD</fullName>
    </submittedName>
</protein>
<dbReference type="Pfam" id="PF00144">
    <property type="entry name" value="Beta-lactamase"/>
    <property type="match status" value="1"/>
</dbReference>
<dbReference type="PANTHER" id="PTHR43283:SF17">
    <property type="entry name" value="(LOVD), PUTATIVE (AFU_ORTHOLOGUE AFUA_5G00920)-RELATED"/>
    <property type="match status" value="1"/>
</dbReference>
<dbReference type="Proteomes" id="UP001239445">
    <property type="component" value="Unassembled WGS sequence"/>
</dbReference>
<gene>
    <name evidence="4" type="ORF">QBC47DRAFT_320488</name>
</gene>
<feature type="domain" description="Beta-lactamase-related" evidence="3">
    <location>
        <begin position="8"/>
        <end position="375"/>
    </location>
</feature>
<evidence type="ECO:0000313" key="5">
    <source>
        <dbReference type="Proteomes" id="UP001239445"/>
    </source>
</evidence>
<dbReference type="AlphaFoldDB" id="A0AAJ0F6M8"/>
<dbReference type="GO" id="GO:0016746">
    <property type="term" value="F:acyltransferase activity"/>
    <property type="evidence" value="ECO:0007669"/>
    <property type="project" value="UniProtKB-KW"/>
</dbReference>
<dbReference type="Gene3D" id="3.40.710.10">
    <property type="entry name" value="DD-peptidase/beta-lactamase superfamily"/>
    <property type="match status" value="1"/>
</dbReference>
<comment type="similarity">
    <text evidence="1">Belongs to the class-A beta-lactamase family.</text>
</comment>
<keyword evidence="2" id="KW-0378">Hydrolase</keyword>
<sequence>MADQEIESAIQSAIAANKINGAVICATNTTDTFTYTRALGTHTLLSGETKPLRTDDILFLASATKLIATIAALQCVEDGLLSLDADTSKIIPELAAQQVLAGFAADETPQLEPQARPITLRMLLTHTSGVAYDFLVPKLMRYRKETGQVPPPAGRRRVEAAFAYPLAFQPGTGWMYGPGLDWAGRIVERVTGRTLGERVRVRICRPLGIPEGDAQFYPVTGCDERVVDLNPGDPKGLGLGVVNGADMNSRSEGDFGGHGLFMTGEGYLKVLGSLLRNDGRLLGREMVTEMFRNQINGEMEEGFRDAMAGPIGPFFSVGVDVETKTGYGLGGLLTMEDVEGWYGQGTLTWGGGATFAWFVDPKTGLCGLAAIHLSLPADDGLVADLKQSFRHDIFRKYASWKQSGSS</sequence>
<dbReference type="GO" id="GO:0016787">
    <property type="term" value="F:hydrolase activity"/>
    <property type="evidence" value="ECO:0007669"/>
    <property type="project" value="UniProtKB-KW"/>
</dbReference>
<evidence type="ECO:0000256" key="2">
    <source>
        <dbReference type="ARBA" id="ARBA00022801"/>
    </source>
</evidence>
<dbReference type="SUPFAM" id="SSF56601">
    <property type="entry name" value="beta-lactamase/transpeptidase-like"/>
    <property type="match status" value="1"/>
</dbReference>
<proteinExistence type="inferred from homology"/>
<evidence type="ECO:0000313" key="4">
    <source>
        <dbReference type="EMBL" id="KAK1757046.1"/>
    </source>
</evidence>
<dbReference type="PANTHER" id="PTHR43283">
    <property type="entry name" value="BETA-LACTAMASE-RELATED"/>
    <property type="match status" value="1"/>
</dbReference>
<evidence type="ECO:0000259" key="3">
    <source>
        <dbReference type="Pfam" id="PF00144"/>
    </source>
</evidence>
<evidence type="ECO:0000256" key="1">
    <source>
        <dbReference type="ARBA" id="ARBA00009009"/>
    </source>
</evidence>
<dbReference type="EMBL" id="MU839831">
    <property type="protein sequence ID" value="KAK1757046.1"/>
    <property type="molecule type" value="Genomic_DNA"/>
</dbReference>
<dbReference type="InterPro" id="IPR012338">
    <property type="entry name" value="Beta-lactam/transpept-like"/>
</dbReference>
<dbReference type="InterPro" id="IPR050789">
    <property type="entry name" value="Diverse_Enzym_Activities"/>
</dbReference>